<sequence>MTLRTPGTPSSKIDRTPATTPGGAKAKEEKIVVTVRLRPLNKKEQLAKDQVAWDCVDDHTIVFKPPSQERASQPASFVFDKVFDPSSITEAVYEDGVKKCCFVCFDGHKRNHICIWAN</sequence>
<dbReference type="GO" id="GO:0007018">
    <property type="term" value="P:microtubule-based movement"/>
    <property type="evidence" value="ECO:0007669"/>
    <property type="project" value="InterPro"/>
</dbReference>
<comment type="caution">
    <text evidence="2">Lacks conserved residue(s) required for the propagation of feature annotation.</text>
</comment>
<evidence type="ECO:0000256" key="3">
    <source>
        <dbReference type="SAM" id="MobiDB-lite"/>
    </source>
</evidence>
<dbReference type="GO" id="GO:0005524">
    <property type="term" value="F:ATP binding"/>
    <property type="evidence" value="ECO:0007669"/>
    <property type="project" value="InterPro"/>
</dbReference>
<evidence type="ECO:0000256" key="1">
    <source>
        <dbReference type="ARBA" id="ARBA00023175"/>
    </source>
</evidence>
<evidence type="ECO:0000256" key="2">
    <source>
        <dbReference type="PROSITE-ProRule" id="PRU00283"/>
    </source>
</evidence>
<evidence type="ECO:0000259" key="4">
    <source>
        <dbReference type="PROSITE" id="PS50067"/>
    </source>
</evidence>
<dbReference type="InterPro" id="IPR027417">
    <property type="entry name" value="P-loop_NTPase"/>
</dbReference>
<dbReference type="Gene3D" id="3.40.850.10">
    <property type="entry name" value="Kinesin motor domain"/>
    <property type="match status" value="1"/>
</dbReference>
<dbReference type="PANTHER" id="PTHR47968:SF23">
    <property type="entry name" value="KINESIN-LIKE PROTEIN KIN-7A"/>
    <property type="match status" value="1"/>
</dbReference>
<dbReference type="PANTHER" id="PTHR47968">
    <property type="entry name" value="CENTROMERE PROTEIN E"/>
    <property type="match status" value="1"/>
</dbReference>
<keyword evidence="1" id="KW-0505">Motor protein</keyword>
<evidence type="ECO:0000313" key="5">
    <source>
        <dbReference type="EMBL" id="KAJ6411381.1"/>
    </source>
</evidence>
<dbReference type="InterPro" id="IPR001752">
    <property type="entry name" value="Kinesin_motor_dom"/>
</dbReference>
<dbReference type="Pfam" id="PF00225">
    <property type="entry name" value="Kinesin"/>
    <property type="match status" value="1"/>
</dbReference>
<dbReference type="EMBL" id="JAPFFJ010000014">
    <property type="protein sequence ID" value="KAJ6411381.1"/>
    <property type="molecule type" value="Genomic_DNA"/>
</dbReference>
<dbReference type="Proteomes" id="UP001162972">
    <property type="component" value="Chromosome 15Z"/>
</dbReference>
<reference evidence="5 6" key="1">
    <citation type="journal article" date="2023" name="Int. J. Mol. Sci.">
        <title>De Novo Assembly and Annotation of 11 Diverse Shrub Willow (Salix) Genomes Reveals Novel Gene Organization in Sex-Linked Regions.</title>
        <authorList>
            <person name="Hyden B."/>
            <person name="Feng K."/>
            <person name="Yates T.B."/>
            <person name="Jawdy S."/>
            <person name="Cereghino C."/>
            <person name="Smart L.B."/>
            <person name="Muchero W."/>
        </authorList>
    </citation>
    <scope>NUCLEOTIDE SEQUENCE [LARGE SCALE GENOMIC DNA]</scope>
    <source>
        <tissue evidence="5">Shoot tip</tissue>
    </source>
</reference>
<comment type="caution">
    <text evidence="5">The sequence shown here is derived from an EMBL/GenBank/DDBJ whole genome shotgun (WGS) entry which is preliminary data.</text>
</comment>
<dbReference type="InterPro" id="IPR027640">
    <property type="entry name" value="Kinesin-like_fam"/>
</dbReference>
<name>A0AAD6JU54_9ROSI</name>
<accession>A0AAD6JU54</accession>
<dbReference type="GO" id="GO:0008017">
    <property type="term" value="F:microtubule binding"/>
    <property type="evidence" value="ECO:0007669"/>
    <property type="project" value="InterPro"/>
</dbReference>
<gene>
    <name evidence="5" type="ORF">OIU84_008032</name>
</gene>
<dbReference type="InterPro" id="IPR036961">
    <property type="entry name" value="Kinesin_motor_dom_sf"/>
</dbReference>
<protein>
    <recommendedName>
        <fullName evidence="4">Kinesin motor domain-containing protein</fullName>
    </recommendedName>
</protein>
<dbReference type="SUPFAM" id="SSF52540">
    <property type="entry name" value="P-loop containing nucleoside triphosphate hydrolases"/>
    <property type="match status" value="1"/>
</dbReference>
<keyword evidence="6" id="KW-1185">Reference proteome</keyword>
<feature type="domain" description="Kinesin motor" evidence="4">
    <location>
        <begin position="30"/>
        <end position="118"/>
    </location>
</feature>
<dbReference type="GO" id="GO:0003777">
    <property type="term" value="F:microtubule motor activity"/>
    <property type="evidence" value="ECO:0007669"/>
    <property type="project" value="InterPro"/>
</dbReference>
<dbReference type="AlphaFoldDB" id="A0AAD6JU54"/>
<organism evidence="5 6">
    <name type="scientific">Salix udensis</name>
    <dbReference type="NCBI Taxonomy" id="889485"/>
    <lineage>
        <taxon>Eukaryota</taxon>
        <taxon>Viridiplantae</taxon>
        <taxon>Streptophyta</taxon>
        <taxon>Embryophyta</taxon>
        <taxon>Tracheophyta</taxon>
        <taxon>Spermatophyta</taxon>
        <taxon>Magnoliopsida</taxon>
        <taxon>eudicotyledons</taxon>
        <taxon>Gunneridae</taxon>
        <taxon>Pentapetalae</taxon>
        <taxon>rosids</taxon>
        <taxon>fabids</taxon>
        <taxon>Malpighiales</taxon>
        <taxon>Salicaceae</taxon>
        <taxon>Saliceae</taxon>
        <taxon>Salix</taxon>
    </lineage>
</organism>
<feature type="compositionally biased region" description="Polar residues" evidence="3">
    <location>
        <begin position="1"/>
        <end position="11"/>
    </location>
</feature>
<proteinExistence type="inferred from homology"/>
<evidence type="ECO:0000313" key="6">
    <source>
        <dbReference type="Proteomes" id="UP001162972"/>
    </source>
</evidence>
<dbReference type="PROSITE" id="PS50067">
    <property type="entry name" value="KINESIN_MOTOR_2"/>
    <property type="match status" value="1"/>
</dbReference>
<feature type="region of interest" description="Disordered" evidence="3">
    <location>
        <begin position="1"/>
        <end position="26"/>
    </location>
</feature>
<comment type="similarity">
    <text evidence="2">Belongs to the TRAFAC class myosin-kinesin ATPase superfamily. Kinesin family.</text>
</comment>